<dbReference type="PANTHER" id="PTHR24198:SF190">
    <property type="entry name" value="DYNEIN HEAVY CHAIN 12, AXONEMAL-LIKE"/>
    <property type="match status" value="1"/>
</dbReference>
<evidence type="ECO:0000256" key="4">
    <source>
        <dbReference type="SAM" id="Phobius"/>
    </source>
</evidence>
<dbReference type="GO" id="GO:0005737">
    <property type="term" value="C:cytoplasm"/>
    <property type="evidence" value="ECO:0007669"/>
    <property type="project" value="TreeGrafter"/>
</dbReference>
<reference evidence="6" key="1">
    <citation type="journal article" date="2015" name="PLoS Genet.">
        <title>Genome Sequence and Transcriptome Analyses of Chrysochromulina tobin: Metabolic Tools for Enhanced Algal Fitness in the Prominent Order Prymnesiales (Haptophyceae).</title>
        <authorList>
            <person name="Hovde B.T."/>
            <person name="Deodato C.R."/>
            <person name="Hunsperger H.M."/>
            <person name="Ryken S.A."/>
            <person name="Yost W."/>
            <person name="Jha R.K."/>
            <person name="Patterson J."/>
            <person name="Monnat R.J. Jr."/>
            <person name="Barlow S.B."/>
            <person name="Starkenburg S.R."/>
            <person name="Cattolico R.A."/>
        </authorList>
    </citation>
    <scope>NUCLEOTIDE SEQUENCE</scope>
    <source>
        <strain evidence="6">CCMP291</strain>
    </source>
</reference>
<name>A0A0M0JXF2_9EUKA</name>
<gene>
    <name evidence="5" type="ORF">Ctob_013865</name>
</gene>
<accession>A0A0M0JXF2</accession>
<comment type="caution">
    <text evidence="5">The sequence shown here is derived from an EMBL/GenBank/DDBJ whole genome shotgun (WGS) entry which is preliminary data.</text>
</comment>
<dbReference type="AlphaFoldDB" id="A0A0M0JXF2"/>
<dbReference type="SMART" id="SM00248">
    <property type="entry name" value="ANK"/>
    <property type="match status" value="4"/>
</dbReference>
<keyword evidence="4" id="KW-0812">Transmembrane</keyword>
<dbReference type="SUPFAM" id="SSF48403">
    <property type="entry name" value="Ankyrin repeat"/>
    <property type="match status" value="1"/>
</dbReference>
<feature type="repeat" description="ANK" evidence="3">
    <location>
        <begin position="86"/>
        <end position="118"/>
    </location>
</feature>
<dbReference type="PROSITE" id="PS50297">
    <property type="entry name" value="ANK_REP_REGION"/>
    <property type="match status" value="2"/>
</dbReference>
<protein>
    <submittedName>
        <fullName evidence="5">Ankyrin like protein</fullName>
    </submittedName>
</protein>
<dbReference type="Pfam" id="PF00023">
    <property type="entry name" value="Ank"/>
    <property type="match status" value="2"/>
</dbReference>
<feature type="transmembrane region" description="Helical" evidence="4">
    <location>
        <begin position="614"/>
        <end position="635"/>
    </location>
</feature>
<dbReference type="PROSITE" id="PS50088">
    <property type="entry name" value="ANK_REPEAT"/>
    <property type="match status" value="3"/>
</dbReference>
<organism evidence="5 6">
    <name type="scientific">Chrysochromulina tobinii</name>
    <dbReference type="NCBI Taxonomy" id="1460289"/>
    <lineage>
        <taxon>Eukaryota</taxon>
        <taxon>Haptista</taxon>
        <taxon>Haptophyta</taxon>
        <taxon>Prymnesiophyceae</taxon>
        <taxon>Prymnesiales</taxon>
        <taxon>Chrysochromulinaceae</taxon>
        <taxon>Chrysochromulina</taxon>
    </lineage>
</organism>
<keyword evidence="1" id="KW-0677">Repeat</keyword>
<keyword evidence="2 3" id="KW-0040">ANK repeat</keyword>
<keyword evidence="4" id="KW-0472">Membrane</keyword>
<dbReference type="Gene3D" id="1.25.40.20">
    <property type="entry name" value="Ankyrin repeat-containing domain"/>
    <property type="match status" value="2"/>
</dbReference>
<dbReference type="InterPro" id="IPR036770">
    <property type="entry name" value="Ankyrin_rpt-contain_sf"/>
</dbReference>
<feature type="repeat" description="ANK" evidence="3">
    <location>
        <begin position="19"/>
        <end position="51"/>
    </location>
</feature>
<dbReference type="InterPro" id="IPR002110">
    <property type="entry name" value="Ankyrin_rpt"/>
</dbReference>
<evidence type="ECO:0000313" key="5">
    <source>
        <dbReference type="EMBL" id="KOO30962.1"/>
    </source>
</evidence>
<dbReference type="PANTHER" id="PTHR24198">
    <property type="entry name" value="ANKYRIN REPEAT AND PROTEIN KINASE DOMAIN-CONTAINING PROTEIN"/>
    <property type="match status" value="1"/>
</dbReference>
<dbReference type="EMBL" id="JWZX01002114">
    <property type="protein sequence ID" value="KOO30962.1"/>
    <property type="molecule type" value="Genomic_DNA"/>
</dbReference>
<dbReference type="OrthoDB" id="3246549at2759"/>
<evidence type="ECO:0000256" key="3">
    <source>
        <dbReference type="PROSITE-ProRule" id="PRU00023"/>
    </source>
</evidence>
<evidence type="ECO:0000313" key="6">
    <source>
        <dbReference type="Proteomes" id="UP000037460"/>
    </source>
</evidence>
<sequence length="654" mass="71279">MDMQLLISAKADVDAIDEIGRTPLFVACQNASVGCAAMLLAAGAQVNKAMNSGATPLFTCAQNGHLDCVELLLWSGADVRWCTTHDGATPLFVAIANGHVKCALMLVDAQADVNAAKGDTSPLFVSASNGDVEYLERGREEKTLLYFACQHGALECARLLLAASADPGTASSGMRPIDVARAGGQAACVALLEMTAMPMELSTPGRKPTRGATAWARAMLSRPSEPFHSFGYAPEKREFGMALQRAEALGASGAEIAELRARAEAKRTSSVQGGAPLVELAREGRACMFLFLDASKLRELDDTDLVQMPSLRELTTLRPDWLVAKEVRLSDVCAGELEDTCLAVSHRWEDPSRPDPTGEQLRSVRAYLQTEAGRRFTLVWYDYSCLPLPSVPERWQHVAHTRHELAALEMQLPSISSLFLGCAVLILLDELYLGRFWPQLEAWLAMHSPSTEGLVPAPATSRRLTIMTIHGRPDDLESEIIRRWVARDVREVHEMLASSDVLVCNETDREQQLRRLLELDVQVRAHAPPTWPNLANLAPPPLGSPVALAREKALSPVAVAREALSFEEVEALATSKLVPSLSSIVESRTLGDEGDEKRVGFAAANPALARRERAAALAIGIVFQIGIAFHIGRYIMSQSRRHRILERVAVRDAR</sequence>
<dbReference type="Pfam" id="PF12796">
    <property type="entry name" value="Ank_2"/>
    <property type="match status" value="1"/>
</dbReference>
<evidence type="ECO:0000256" key="2">
    <source>
        <dbReference type="ARBA" id="ARBA00023043"/>
    </source>
</evidence>
<evidence type="ECO:0000256" key="1">
    <source>
        <dbReference type="ARBA" id="ARBA00022737"/>
    </source>
</evidence>
<proteinExistence type="predicted"/>
<keyword evidence="6" id="KW-1185">Reference proteome</keyword>
<keyword evidence="4" id="KW-1133">Transmembrane helix</keyword>
<dbReference type="Proteomes" id="UP000037460">
    <property type="component" value="Unassembled WGS sequence"/>
</dbReference>
<feature type="repeat" description="ANK" evidence="3">
    <location>
        <begin position="52"/>
        <end position="79"/>
    </location>
</feature>